<keyword evidence="1" id="KW-0547">Nucleotide-binding</keyword>
<sequence>MQLSAPHYLHSLSSLARYYRKNLPGYSFELVEGSIVDIAKAYENIGYPGVDGIDAVVFDGDLEAFFSCADSVSSMPLHPLSAMNLLYDKSRNVYIDRTDSYKSLRTLQLGLEPSAAGRFTVVNALEAAALISCFGFKPSNELLEKLSTLRFDYPPEPMIQRIYLTAAVAGDNPGDGLKLLRTCGAVEALWPELNALIGLDQAKEFHPEGDVWEHSLETLSHRKTRDPELSLALLLHDLGKPLSESEEGNRFHNHAQIGRRAAERFLQRLEFSNEKITKISFLVENHMLPAAIKTLPTFRTEKAMQNPLFPLLLEVYRCDLMSSFNGPEGYYDACKVYRSFIKNTKNPFRGSDGKKLYRLYVD</sequence>
<evidence type="ECO:0000256" key="1">
    <source>
        <dbReference type="ARBA" id="ARBA00022741"/>
    </source>
</evidence>
<evidence type="ECO:0000313" key="3">
    <source>
        <dbReference type="EMBL" id="MDC7226183.1"/>
    </source>
</evidence>
<dbReference type="InterPro" id="IPR050124">
    <property type="entry name" value="tRNA_CCA-adding_enzyme"/>
</dbReference>
<accession>A0AAJ1IBE7</accession>
<dbReference type="EMBL" id="JAQQAL010000011">
    <property type="protein sequence ID" value="MDC7226183.1"/>
    <property type="molecule type" value="Genomic_DNA"/>
</dbReference>
<protein>
    <submittedName>
        <fullName evidence="3">HD domain-containing protein</fullName>
    </submittedName>
</protein>
<dbReference type="InterPro" id="IPR006674">
    <property type="entry name" value="HD_domain"/>
</dbReference>
<gene>
    <name evidence="3" type="ORF">PQJ61_05420</name>
</gene>
<dbReference type="Pfam" id="PF01966">
    <property type="entry name" value="HD"/>
    <property type="match status" value="1"/>
</dbReference>
<dbReference type="PANTHER" id="PTHR47545">
    <property type="entry name" value="MULTIFUNCTIONAL CCA PROTEIN"/>
    <property type="match status" value="1"/>
</dbReference>
<feature type="domain" description="HD" evidence="2">
    <location>
        <begin position="212"/>
        <end position="298"/>
    </location>
</feature>
<evidence type="ECO:0000259" key="2">
    <source>
        <dbReference type="Pfam" id="PF01966"/>
    </source>
</evidence>
<evidence type="ECO:0000313" key="4">
    <source>
        <dbReference type="Proteomes" id="UP001221217"/>
    </source>
</evidence>
<reference evidence="3 4" key="1">
    <citation type="submission" date="2022-12" db="EMBL/GenBank/DDBJ databases">
        <title>Metagenome assembled genome from gulf of manar.</title>
        <authorList>
            <person name="Kohli P."/>
            <person name="Pk S."/>
            <person name="Venkata Ramana C."/>
            <person name="Sasikala C."/>
        </authorList>
    </citation>
    <scope>NUCLEOTIDE SEQUENCE [LARGE SCALE GENOMIC DNA]</scope>
    <source>
        <strain evidence="3">JB008</strain>
    </source>
</reference>
<dbReference type="AlphaFoldDB" id="A0AAJ1IBE7"/>
<dbReference type="SUPFAM" id="SSF109604">
    <property type="entry name" value="HD-domain/PDEase-like"/>
    <property type="match status" value="1"/>
</dbReference>
<comment type="caution">
    <text evidence="3">The sequence shown here is derived from an EMBL/GenBank/DDBJ whole genome shotgun (WGS) entry which is preliminary data.</text>
</comment>
<proteinExistence type="predicted"/>
<dbReference type="Proteomes" id="UP001221217">
    <property type="component" value="Unassembled WGS sequence"/>
</dbReference>
<name>A0AAJ1IBE7_9SPIO</name>
<dbReference type="GO" id="GO:0000166">
    <property type="term" value="F:nucleotide binding"/>
    <property type="evidence" value="ECO:0007669"/>
    <property type="project" value="UniProtKB-KW"/>
</dbReference>
<organism evidence="3 4">
    <name type="scientific">Candidatus Thalassospirochaeta sargassi</name>
    <dbReference type="NCBI Taxonomy" id="3119039"/>
    <lineage>
        <taxon>Bacteria</taxon>
        <taxon>Pseudomonadati</taxon>
        <taxon>Spirochaetota</taxon>
        <taxon>Spirochaetia</taxon>
        <taxon>Spirochaetales</taxon>
        <taxon>Spirochaetaceae</taxon>
        <taxon>Candidatus Thalassospirochaeta</taxon>
    </lineage>
</organism>
<dbReference type="Gene3D" id="1.10.3090.10">
    <property type="entry name" value="cca-adding enzyme, domain 2"/>
    <property type="match status" value="1"/>
</dbReference>